<evidence type="ECO:0000313" key="3">
    <source>
        <dbReference type="EMBL" id="KAG1335088.1"/>
    </source>
</evidence>
<keyword evidence="1" id="KW-0677">Repeat</keyword>
<dbReference type="NCBIfam" id="TIGR00756">
    <property type="entry name" value="PPR"/>
    <property type="match status" value="8"/>
</dbReference>
<dbReference type="AlphaFoldDB" id="A0A8K0I3J4"/>
<feature type="repeat" description="PPR" evidence="2">
    <location>
        <begin position="385"/>
        <end position="419"/>
    </location>
</feature>
<feature type="repeat" description="PPR" evidence="2">
    <location>
        <begin position="455"/>
        <end position="489"/>
    </location>
</feature>
<comment type="caution">
    <text evidence="3">The sequence shown here is derived from an EMBL/GenBank/DDBJ whole genome shotgun (WGS) entry which is preliminary data.</text>
</comment>
<feature type="repeat" description="PPR" evidence="2">
    <location>
        <begin position="175"/>
        <end position="205"/>
    </location>
</feature>
<dbReference type="Proteomes" id="UP000797356">
    <property type="component" value="Chromosome 3"/>
</dbReference>
<feature type="repeat" description="PPR" evidence="2">
    <location>
        <begin position="246"/>
        <end position="276"/>
    </location>
</feature>
<feature type="repeat" description="PPR" evidence="2">
    <location>
        <begin position="140"/>
        <end position="174"/>
    </location>
</feature>
<evidence type="ECO:0000313" key="4">
    <source>
        <dbReference type="Proteomes" id="UP000797356"/>
    </source>
</evidence>
<name>A0A8K0I3J4_COCNU</name>
<gene>
    <name evidence="3" type="ORF">COCNU_03G012070</name>
</gene>
<keyword evidence="4" id="KW-1185">Reference proteome</keyword>
<dbReference type="OrthoDB" id="185373at2759"/>
<protein>
    <submittedName>
        <fullName evidence="3">Pentatricopeptide repeat-containing protein</fullName>
    </submittedName>
</protein>
<reference evidence="3" key="2">
    <citation type="submission" date="2019-07" db="EMBL/GenBank/DDBJ databases">
        <authorList>
            <person name="Yang Y."/>
            <person name="Bocs S."/>
            <person name="Baudouin L."/>
        </authorList>
    </citation>
    <scope>NUCLEOTIDE SEQUENCE</scope>
    <source>
        <tissue evidence="3">Spear leaf of Hainan Tall coconut</tissue>
    </source>
</reference>
<dbReference type="SUPFAM" id="SSF81901">
    <property type="entry name" value="HCP-like"/>
    <property type="match status" value="1"/>
</dbReference>
<dbReference type="InterPro" id="IPR002885">
    <property type="entry name" value="PPR_rpt"/>
</dbReference>
<feature type="repeat" description="PPR" evidence="2">
    <location>
        <begin position="211"/>
        <end position="245"/>
    </location>
</feature>
<feature type="repeat" description="PPR" evidence="2">
    <location>
        <begin position="280"/>
        <end position="314"/>
    </location>
</feature>
<dbReference type="Pfam" id="PF13041">
    <property type="entry name" value="PPR_2"/>
    <property type="match status" value="5"/>
</dbReference>
<evidence type="ECO:0000256" key="1">
    <source>
        <dbReference type="ARBA" id="ARBA00022737"/>
    </source>
</evidence>
<feature type="repeat" description="PPR" evidence="2">
    <location>
        <begin position="350"/>
        <end position="384"/>
    </location>
</feature>
<dbReference type="Gene3D" id="1.25.40.10">
    <property type="entry name" value="Tetratricopeptide repeat domain"/>
    <property type="match status" value="3"/>
</dbReference>
<dbReference type="PANTHER" id="PTHR47931">
    <property type="entry name" value="OS01G0228400 PROTEIN"/>
    <property type="match status" value="1"/>
</dbReference>
<organism evidence="3 4">
    <name type="scientific">Cocos nucifera</name>
    <name type="common">Coconut palm</name>
    <dbReference type="NCBI Taxonomy" id="13894"/>
    <lineage>
        <taxon>Eukaryota</taxon>
        <taxon>Viridiplantae</taxon>
        <taxon>Streptophyta</taxon>
        <taxon>Embryophyta</taxon>
        <taxon>Tracheophyta</taxon>
        <taxon>Spermatophyta</taxon>
        <taxon>Magnoliopsida</taxon>
        <taxon>Liliopsida</taxon>
        <taxon>Arecaceae</taxon>
        <taxon>Arecoideae</taxon>
        <taxon>Cocoseae</taxon>
        <taxon>Attaleinae</taxon>
        <taxon>Cocos</taxon>
    </lineage>
</organism>
<dbReference type="EMBL" id="CM017874">
    <property type="protein sequence ID" value="KAG1335088.1"/>
    <property type="molecule type" value="Genomic_DNA"/>
</dbReference>
<dbReference type="PROSITE" id="PS51375">
    <property type="entry name" value="PPR"/>
    <property type="match status" value="10"/>
</dbReference>
<dbReference type="InterPro" id="IPR011990">
    <property type="entry name" value="TPR-like_helical_dom_sf"/>
</dbReference>
<sequence length="631" mass="70142">MAEYDMWSSRLDSAAEDLDRTSMSQEETVEGLSAKEQIKCEKSLQPISSSSYSKIQPRCLICLRGNSCQTVRTRTKQMGTLIDEKKSREAQTLFDCLIEEGHKPSLITFTTLLTALTNQKQFDSITSLISQVECNGLKPDSIFFNAIINAFSEAGKIEEAIKIFWKMKESGCQPTTSTFNTLIKGYGIVGKPEESQNLFQMMSLEDDARPSQKTYNILIKAWCDQQNLTEAWHVVYKMRAAGLQPDVVTYNTIARAYAKNGDTRRAEELILEMQANQRPNERTWAIIIGGYCKEGNTKDALRCVHQMKDNGVLPNVIVFNTLIKGFLDAKDMSGVDEVLTLMEGLGVKPDIVTYSHQMNAWGAMGLMTKCMEIFDQMVESGVKADAQVYGILAKGYVRARKPEKAESLLVTMEEMGIHPNVVTFTTIISGWCSAANMENAMRVYTKMRESAVSPNIKTFDTLIWGYGEVKQPWKAEELLQMMREAGVLPKKNSIRLVAEAWRAVGLQDEASRILGSLNDQEASSQDLADNAMDSMEGLHQGQDLGASLSNLLQVPSALSNCGQVAGTSGSRMVLQDAKLTSDSLRAATKFVLFGQSFKFGVRSPIFCSKQSQMQLGIYGQFLNSCKVLFLN</sequence>
<dbReference type="PANTHER" id="PTHR47931:SF2">
    <property type="entry name" value="OS01G0228400 PROTEIN"/>
    <property type="match status" value="1"/>
</dbReference>
<reference evidence="3" key="1">
    <citation type="journal article" date="2017" name="Gigascience">
        <title>The genome draft of coconut (Cocos nucifera).</title>
        <authorList>
            <person name="Xiao Y."/>
            <person name="Xu P."/>
            <person name="Fan H."/>
            <person name="Baudouin L."/>
            <person name="Xia W."/>
            <person name="Bocs S."/>
            <person name="Xu J."/>
            <person name="Li Q."/>
            <person name="Guo A."/>
            <person name="Zhou L."/>
            <person name="Li J."/>
            <person name="Wu Y."/>
            <person name="Ma Z."/>
            <person name="Armero A."/>
            <person name="Issali A.E."/>
            <person name="Liu N."/>
            <person name="Peng M."/>
            <person name="Yang Y."/>
        </authorList>
    </citation>
    <scope>NUCLEOTIDE SEQUENCE</scope>
    <source>
        <tissue evidence="3">Spear leaf of Hainan Tall coconut</tissue>
    </source>
</reference>
<feature type="repeat" description="PPR" evidence="2">
    <location>
        <begin position="420"/>
        <end position="454"/>
    </location>
</feature>
<proteinExistence type="predicted"/>
<evidence type="ECO:0000256" key="2">
    <source>
        <dbReference type="PROSITE-ProRule" id="PRU00708"/>
    </source>
</evidence>
<feature type="repeat" description="PPR" evidence="2">
    <location>
        <begin position="315"/>
        <end position="349"/>
    </location>
</feature>
<accession>A0A8K0I3J4</accession>